<keyword evidence="2" id="KW-0812">Transmembrane</keyword>
<gene>
    <name evidence="4" type="ordered locus">Desor_5324</name>
</gene>
<feature type="domain" description="Bacterial sugar transferase" evidence="3">
    <location>
        <begin position="24"/>
        <end position="212"/>
    </location>
</feature>
<dbReference type="AlphaFoldDB" id="G7WC84"/>
<evidence type="ECO:0000313" key="4">
    <source>
        <dbReference type="EMBL" id="AET70702.1"/>
    </source>
</evidence>
<protein>
    <submittedName>
        <fullName evidence="4">Glycosyl transferase possibly involved in lipopolysaccharide synthesis</fullName>
    </submittedName>
</protein>
<keyword evidence="2" id="KW-0472">Membrane</keyword>
<dbReference type="PANTHER" id="PTHR30576:SF0">
    <property type="entry name" value="UNDECAPRENYL-PHOSPHATE N-ACETYLGALACTOSAMINYL 1-PHOSPHATE TRANSFERASE-RELATED"/>
    <property type="match status" value="1"/>
</dbReference>
<dbReference type="PANTHER" id="PTHR30576">
    <property type="entry name" value="COLANIC BIOSYNTHESIS UDP-GLUCOSE LIPID CARRIER TRANSFERASE"/>
    <property type="match status" value="1"/>
</dbReference>
<evidence type="ECO:0000256" key="1">
    <source>
        <dbReference type="ARBA" id="ARBA00006464"/>
    </source>
</evidence>
<name>G7WC84_DESOD</name>
<dbReference type="RefSeq" id="WP_014187504.1">
    <property type="nucleotide sequence ID" value="NC_016584.1"/>
</dbReference>
<keyword evidence="5" id="KW-1185">Reference proteome</keyword>
<reference evidence="4 5" key="2">
    <citation type="journal article" date="2012" name="J. Bacteriol.">
        <title>Complete genome sequences of Desulfosporosinus orientis DSM765T, Desulfosporosinus youngiae DSM17734T, Desulfosporosinus meridiei DSM13257T, and Desulfosporosinus acidiphilus DSM22704T.</title>
        <authorList>
            <person name="Pester M."/>
            <person name="Brambilla E."/>
            <person name="Alazard D."/>
            <person name="Rattei T."/>
            <person name="Weinmaier T."/>
            <person name="Han J."/>
            <person name="Lucas S."/>
            <person name="Lapidus A."/>
            <person name="Cheng J.F."/>
            <person name="Goodwin L."/>
            <person name="Pitluck S."/>
            <person name="Peters L."/>
            <person name="Ovchinnikova G."/>
            <person name="Teshima H."/>
            <person name="Detter J.C."/>
            <person name="Han C.S."/>
            <person name="Tapia R."/>
            <person name="Land M.L."/>
            <person name="Hauser L."/>
            <person name="Kyrpides N.C."/>
            <person name="Ivanova N.N."/>
            <person name="Pagani I."/>
            <person name="Huntmann M."/>
            <person name="Wei C.L."/>
            <person name="Davenport K.W."/>
            <person name="Daligault H."/>
            <person name="Chain P.S."/>
            <person name="Chen A."/>
            <person name="Mavromatis K."/>
            <person name="Markowitz V."/>
            <person name="Szeto E."/>
            <person name="Mikhailova N."/>
            <person name="Pati A."/>
            <person name="Wagner M."/>
            <person name="Woyke T."/>
            <person name="Ollivier B."/>
            <person name="Klenk H.P."/>
            <person name="Spring S."/>
            <person name="Loy A."/>
        </authorList>
    </citation>
    <scope>NUCLEOTIDE SEQUENCE [LARGE SCALE GENOMIC DNA]</scope>
    <source>
        <strain evidence="5">ATCC 19365 / DSM 765 / NCIMB 8382 / VKM B-1628</strain>
    </source>
</reference>
<dbReference type="eggNOG" id="COG2148">
    <property type="taxonomic scope" value="Bacteria"/>
</dbReference>
<comment type="similarity">
    <text evidence="1">Belongs to the bacterial sugar transferase family.</text>
</comment>
<dbReference type="KEGG" id="dor:Desor_5324"/>
<dbReference type="InterPro" id="IPR003362">
    <property type="entry name" value="Bact_transf"/>
</dbReference>
<dbReference type="GO" id="GO:0016780">
    <property type="term" value="F:phosphotransferase activity, for other substituted phosphate groups"/>
    <property type="evidence" value="ECO:0007669"/>
    <property type="project" value="TreeGrafter"/>
</dbReference>
<accession>G7WC84</accession>
<dbReference type="PATRIC" id="fig|768706.3.peg.5421"/>
<feature type="transmembrane region" description="Helical" evidence="2">
    <location>
        <begin position="29"/>
        <end position="50"/>
    </location>
</feature>
<keyword evidence="2" id="KW-1133">Transmembrane helix</keyword>
<evidence type="ECO:0000259" key="3">
    <source>
        <dbReference type="Pfam" id="PF02397"/>
    </source>
</evidence>
<organism evidence="4 5">
    <name type="scientific">Desulfosporosinus orientis (strain ATCC 19365 / DSM 765 / NCIMB 8382 / VKM B-1628 / Singapore I)</name>
    <name type="common">Desulfotomaculum orientis</name>
    <dbReference type="NCBI Taxonomy" id="768706"/>
    <lineage>
        <taxon>Bacteria</taxon>
        <taxon>Bacillati</taxon>
        <taxon>Bacillota</taxon>
        <taxon>Clostridia</taxon>
        <taxon>Eubacteriales</taxon>
        <taxon>Desulfitobacteriaceae</taxon>
        <taxon>Desulfosporosinus</taxon>
    </lineage>
</organism>
<proteinExistence type="inferred from homology"/>
<evidence type="ECO:0000313" key="5">
    <source>
        <dbReference type="Proteomes" id="UP000006346"/>
    </source>
</evidence>
<dbReference type="Pfam" id="PF02397">
    <property type="entry name" value="Bac_transf"/>
    <property type="match status" value="1"/>
</dbReference>
<sequence>MSQSSTLSAESRDLEYSGWQLGAKRLLDFVAALALLVLISPFWLLIVLWIRADSPGPAMFKQTRIGLRGKPYTIYKFRTMVQNAEALMKDKLDKVNDLENFVFQEKDDPRITRSGHFLRKTSLDELPQLLNILIGNMSLVGPRPEVPELVKLYTSEQRQRLNVLPGVTGLAQVNGRSELTLGETMSYDLDYVRSWNFWLDLKILWKTIFVVFTGKGAR</sequence>
<dbReference type="EMBL" id="CP003108">
    <property type="protein sequence ID" value="AET70702.1"/>
    <property type="molecule type" value="Genomic_DNA"/>
</dbReference>
<keyword evidence="4" id="KW-0808">Transferase</keyword>
<dbReference type="HOGENOM" id="CLU_024920_1_0_9"/>
<evidence type="ECO:0000256" key="2">
    <source>
        <dbReference type="SAM" id="Phobius"/>
    </source>
</evidence>
<dbReference type="Proteomes" id="UP000006346">
    <property type="component" value="Chromosome"/>
</dbReference>
<dbReference type="STRING" id="768706.Desor_5324"/>
<reference evidence="5" key="1">
    <citation type="submission" date="2011-11" db="EMBL/GenBank/DDBJ databases">
        <title>Complete sequence of Desulfosporosinus orientis DSM 765.</title>
        <authorList>
            <person name="Lucas S."/>
            <person name="Han J."/>
            <person name="Lapidus A."/>
            <person name="Cheng J.-F."/>
            <person name="Goodwin L."/>
            <person name="Pitluck S."/>
            <person name="Peters L."/>
            <person name="Ovchinnikova G."/>
            <person name="Teshima H."/>
            <person name="Detter J.C."/>
            <person name="Han C."/>
            <person name="Tapia R."/>
            <person name="Land M."/>
            <person name="Hauser L."/>
            <person name="Kyrpides N."/>
            <person name="Ivanova N."/>
            <person name="Pagani I."/>
            <person name="Pester M."/>
            <person name="Spring S."/>
            <person name="Ollivier B."/>
            <person name="Rattei T."/>
            <person name="Klenk H.-P."/>
            <person name="Wagner M."/>
            <person name="Loy A."/>
            <person name="Woyke T."/>
        </authorList>
    </citation>
    <scope>NUCLEOTIDE SEQUENCE [LARGE SCALE GENOMIC DNA]</scope>
    <source>
        <strain evidence="5">ATCC 19365 / DSM 765 / NCIMB 8382 / VKM B-1628</strain>
    </source>
</reference>